<dbReference type="OrthoDB" id="5357734at2759"/>
<dbReference type="PANTHER" id="PTHR37576:SF2">
    <property type="entry name" value="DEFECT AT LOW TEMPERATURE PROTEIN 1"/>
    <property type="match status" value="1"/>
</dbReference>
<feature type="region of interest" description="Disordered" evidence="1">
    <location>
        <begin position="1"/>
        <end position="26"/>
    </location>
</feature>
<reference evidence="3" key="1">
    <citation type="submission" date="2021-02" db="EMBL/GenBank/DDBJ databases">
        <title>Genome sequence Cadophora malorum strain M34.</title>
        <authorList>
            <person name="Stefanovic E."/>
            <person name="Vu D."/>
            <person name="Scully C."/>
            <person name="Dijksterhuis J."/>
            <person name="Roader J."/>
            <person name="Houbraken J."/>
        </authorList>
    </citation>
    <scope>NUCLEOTIDE SEQUENCE</scope>
    <source>
        <strain evidence="3">M34</strain>
    </source>
</reference>
<feature type="transmembrane region" description="Helical" evidence="2">
    <location>
        <begin position="94"/>
        <end position="117"/>
    </location>
</feature>
<feature type="transmembrane region" description="Helical" evidence="2">
    <location>
        <begin position="497"/>
        <end position="520"/>
    </location>
</feature>
<dbReference type="InterPro" id="IPR021514">
    <property type="entry name" value="DUF3176"/>
</dbReference>
<dbReference type="Pfam" id="PF11374">
    <property type="entry name" value="DUF3176"/>
    <property type="match status" value="1"/>
</dbReference>
<proteinExistence type="predicted"/>
<dbReference type="EMBL" id="JAFJYH010000052">
    <property type="protein sequence ID" value="KAG4422217.1"/>
    <property type="molecule type" value="Genomic_DNA"/>
</dbReference>
<keyword evidence="4" id="KW-1185">Reference proteome</keyword>
<organism evidence="3 4">
    <name type="scientific">Cadophora malorum</name>
    <dbReference type="NCBI Taxonomy" id="108018"/>
    <lineage>
        <taxon>Eukaryota</taxon>
        <taxon>Fungi</taxon>
        <taxon>Dikarya</taxon>
        <taxon>Ascomycota</taxon>
        <taxon>Pezizomycotina</taxon>
        <taxon>Leotiomycetes</taxon>
        <taxon>Helotiales</taxon>
        <taxon>Ploettnerulaceae</taxon>
        <taxon>Cadophora</taxon>
    </lineage>
</organism>
<name>A0A8H7WCE7_9HELO</name>
<comment type="caution">
    <text evidence="3">The sequence shown here is derived from an EMBL/GenBank/DDBJ whole genome shotgun (WGS) entry which is preliminary data.</text>
</comment>
<feature type="transmembrane region" description="Helical" evidence="2">
    <location>
        <begin position="148"/>
        <end position="169"/>
    </location>
</feature>
<feature type="transmembrane region" description="Helical" evidence="2">
    <location>
        <begin position="49"/>
        <end position="74"/>
    </location>
</feature>
<dbReference type="Proteomes" id="UP000664132">
    <property type="component" value="Unassembled WGS sequence"/>
</dbReference>
<dbReference type="PANTHER" id="PTHR37576">
    <property type="entry name" value="DEFECT AT LOW TEMPERATURE PROTEIN 1"/>
    <property type="match status" value="1"/>
</dbReference>
<evidence type="ECO:0000313" key="4">
    <source>
        <dbReference type="Proteomes" id="UP000664132"/>
    </source>
</evidence>
<gene>
    <name evidence="3" type="ORF">IFR04_004597</name>
</gene>
<protein>
    <submittedName>
        <fullName evidence="3">Uncharacterized protein</fullName>
    </submittedName>
</protein>
<feature type="compositionally biased region" description="Polar residues" evidence="1">
    <location>
        <begin position="1"/>
        <end position="24"/>
    </location>
</feature>
<evidence type="ECO:0000256" key="2">
    <source>
        <dbReference type="SAM" id="Phobius"/>
    </source>
</evidence>
<keyword evidence="2" id="KW-1133">Transmembrane helix</keyword>
<sequence>MASPNNEKVAAATSTEVPSESSGSQTGGFFPWLEDEEHRGLSSKVIRRFPVLGALGIVGSGLTCLFSWMTLYFFNGHKVIEGGYLPKPAAWLSIILSLNSMLAHMAVSQGVAVSWWYRASREKATVEELHNVWATGSSIGAALTTWKAFNYIALATVFVGTLPINGILLQNAMTSGVNYHEVNKTANFSIATSLPAGFSADLNIDGSVGLYNSLWQTVIPAIVGNTDGFYKISDSLNSCKGDCSGTVEAVGFQVQDVCPSYTIPYNLPTDSTRNSTSDSTMFSVDVTWNSSAPYTIVVNSLVKSSTDCTGEYTITNCTLQMARVKYPVWVRFNETGDAMWTWYNRQQWASPSHPLSYYSPSDVVEVYPVVPETNSTIFGGIASALQSFYGSSIVMHPTANGTTLKYNGLFAQQLPTGYYPGQLDQFGNPVPQPDRCNTSFTSFFGYGNPNDFMLTTIRDTLFYSSIYQAFQSQSSIQTLAQTPDWISTNEYHVLWRYWFGSLAVTLAIILFILPTFYGFWTLARKTTLSPLETARAFHAPVLREAPRHLDMNGVLKEVGKNNIHTDLVTGENGAIRRGTLAEK</sequence>
<accession>A0A8H7WCE7</accession>
<evidence type="ECO:0000313" key="3">
    <source>
        <dbReference type="EMBL" id="KAG4422217.1"/>
    </source>
</evidence>
<dbReference type="AlphaFoldDB" id="A0A8H7WCE7"/>
<keyword evidence="2" id="KW-0472">Membrane</keyword>
<keyword evidence="2" id="KW-0812">Transmembrane</keyword>
<evidence type="ECO:0000256" key="1">
    <source>
        <dbReference type="SAM" id="MobiDB-lite"/>
    </source>
</evidence>